<comment type="caution">
    <text evidence="14">The sequence shown here is derived from an EMBL/GenBank/DDBJ whole genome shotgun (WGS) entry which is preliminary data.</text>
</comment>
<keyword evidence="11 13" id="KW-0472">Membrane</keyword>
<accession>A0AA41FBE0</accession>
<dbReference type="EMBL" id="WQPS01000004">
    <property type="protein sequence ID" value="MBT9808712.1"/>
    <property type="molecule type" value="Genomic_DNA"/>
</dbReference>
<feature type="transmembrane region" description="Helical" evidence="13">
    <location>
        <begin position="382"/>
        <end position="405"/>
    </location>
</feature>
<evidence type="ECO:0000256" key="2">
    <source>
        <dbReference type="ARBA" id="ARBA00004651"/>
    </source>
</evidence>
<evidence type="ECO:0000256" key="11">
    <source>
        <dbReference type="ARBA" id="ARBA00023136"/>
    </source>
</evidence>
<evidence type="ECO:0000256" key="13">
    <source>
        <dbReference type="SAM" id="Phobius"/>
    </source>
</evidence>
<feature type="transmembrane region" description="Helical" evidence="13">
    <location>
        <begin position="411"/>
        <end position="433"/>
    </location>
</feature>
<dbReference type="NCBIfam" id="TIGR00797">
    <property type="entry name" value="matE"/>
    <property type="match status" value="1"/>
</dbReference>
<dbReference type="GO" id="GO:0005886">
    <property type="term" value="C:plasma membrane"/>
    <property type="evidence" value="ECO:0007669"/>
    <property type="project" value="UniProtKB-SubCell"/>
</dbReference>
<feature type="transmembrane region" description="Helical" evidence="13">
    <location>
        <begin position="134"/>
        <end position="151"/>
    </location>
</feature>
<comment type="function">
    <text evidence="1">Multidrug efflux pump.</text>
</comment>
<dbReference type="CDD" id="cd13138">
    <property type="entry name" value="MATE_yoeA_like"/>
    <property type="match status" value="1"/>
</dbReference>
<evidence type="ECO:0000313" key="15">
    <source>
        <dbReference type="Proteomes" id="UP000708338"/>
    </source>
</evidence>
<feature type="transmembrane region" description="Helical" evidence="13">
    <location>
        <begin position="91"/>
        <end position="114"/>
    </location>
</feature>
<dbReference type="InterPro" id="IPR002528">
    <property type="entry name" value="MATE_fam"/>
</dbReference>
<comment type="subcellular location">
    <subcellularLocation>
        <location evidence="2">Cell membrane</location>
        <topology evidence="2">Multi-pass membrane protein</topology>
    </subcellularLocation>
</comment>
<feature type="transmembrane region" description="Helical" evidence="13">
    <location>
        <begin position="51"/>
        <end position="79"/>
    </location>
</feature>
<evidence type="ECO:0000256" key="8">
    <source>
        <dbReference type="ARBA" id="ARBA00022692"/>
    </source>
</evidence>
<dbReference type="GO" id="GO:0006811">
    <property type="term" value="P:monoatomic ion transport"/>
    <property type="evidence" value="ECO:0007669"/>
    <property type="project" value="UniProtKB-KW"/>
</dbReference>
<dbReference type="PIRSF" id="PIRSF006603">
    <property type="entry name" value="DinF"/>
    <property type="match status" value="1"/>
</dbReference>
<evidence type="ECO:0000313" key="14">
    <source>
        <dbReference type="EMBL" id="MBT9808712.1"/>
    </source>
</evidence>
<sequence>MGTGKNRTHTAFVLVRFGLPLIFSGILQQLYSWADAFIVGRVEGETPLASIGATAAITEFFILSITGFTLGLSILAAQMYGKDQSKEIRRILSSFAILLGGIFVLLAVFGSALAGPVLTLANTPADMFHFSMDYLRIILMGIPFLAVYNTYSSVLRAMGDSKAPFYAVFISSAMNVFLDILFVVVLHKGVAGAAIATVISQIAMTCFIILYSIRKHPVLRFSIQEKMLHWDIIKQGCKLGFPPAIQSSVTSLGNIILQNFMNGFGTHTVAAVTCAYRIDSIMLLPIVNLGSAISTMVAQSKGAGRQGSIKGYLGTGMAMMAVISLFLSAVMILFGGRLVSIFGLDTEAIGIGHSFFRSIAVFYIFYGMATAFRGAVEGMGDVVYSSMAGIAALCIRIMLSYLFAAPLANMAIPYAEGVCWIFMMLFFVPRIVVRGRELEIQRLPHR</sequence>
<organism evidence="14 15">
    <name type="scientific">Enterocloster citroniae</name>
    <dbReference type="NCBI Taxonomy" id="358743"/>
    <lineage>
        <taxon>Bacteria</taxon>
        <taxon>Bacillati</taxon>
        <taxon>Bacillota</taxon>
        <taxon>Clostridia</taxon>
        <taxon>Lachnospirales</taxon>
        <taxon>Lachnospiraceae</taxon>
        <taxon>Enterocloster</taxon>
    </lineage>
</organism>
<feature type="transmembrane region" description="Helical" evidence="13">
    <location>
        <begin position="163"/>
        <end position="185"/>
    </location>
</feature>
<dbReference type="InterPro" id="IPR050222">
    <property type="entry name" value="MATE_MdtK"/>
</dbReference>
<dbReference type="InterPro" id="IPR048279">
    <property type="entry name" value="MdtK-like"/>
</dbReference>
<evidence type="ECO:0000256" key="4">
    <source>
        <dbReference type="ARBA" id="ARBA00020268"/>
    </source>
</evidence>
<protein>
    <recommendedName>
        <fullName evidence="4">Probable multidrug resistance protein NorM</fullName>
    </recommendedName>
    <alternativeName>
        <fullName evidence="12">Multidrug-efflux transporter</fullName>
    </alternativeName>
</protein>
<dbReference type="GO" id="GO:0015297">
    <property type="term" value="F:antiporter activity"/>
    <property type="evidence" value="ECO:0007669"/>
    <property type="project" value="UniProtKB-KW"/>
</dbReference>
<dbReference type="PANTHER" id="PTHR43298">
    <property type="entry name" value="MULTIDRUG RESISTANCE PROTEIN NORM-RELATED"/>
    <property type="match status" value="1"/>
</dbReference>
<keyword evidence="9 13" id="KW-1133">Transmembrane helix</keyword>
<name>A0AA41FBE0_9FIRM</name>
<keyword evidence="10" id="KW-0406">Ion transport</keyword>
<proteinExistence type="inferred from homology"/>
<dbReference type="RefSeq" id="WP_117450669.1">
    <property type="nucleotide sequence ID" value="NZ_CABJDD010000002.1"/>
</dbReference>
<feature type="transmembrane region" description="Helical" evidence="13">
    <location>
        <begin position="12"/>
        <end position="31"/>
    </location>
</feature>
<dbReference type="Proteomes" id="UP000708338">
    <property type="component" value="Unassembled WGS sequence"/>
</dbReference>
<evidence type="ECO:0000256" key="12">
    <source>
        <dbReference type="ARBA" id="ARBA00031636"/>
    </source>
</evidence>
<keyword evidence="8 13" id="KW-0812">Transmembrane</keyword>
<feature type="transmembrane region" description="Helical" evidence="13">
    <location>
        <begin position="355"/>
        <end position="375"/>
    </location>
</feature>
<evidence type="ECO:0000256" key="7">
    <source>
        <dbReference type="ARBA" id="ARBA00022475"/>
    </source>
</evidence>
<evidence type="ECO:0000256" key="9">
    <source>
        <dbReference type="ARBA" id="ARBA00022989"/>
    </source>
</evidence>
<evidence type="ECO:0000256" key="1">
    <source>
        <dbReference type="ARBA" id="ARBA00003408"/>
    </source>
</evidence>
<dbReference type="AlphaFoldDB" id="A0AA41FBE0"/>
<feature type="transmembrane region" description="Helical" evidence="13">
    <location>
        <begin position="311"/>
        <end position="335"/>
    </location>
</feature>
<evidence type="ECO:0000256" key="3">
    <source>
        <dbReference type="ARBA" id="ARBA00010199"/>
    </source>
</evidence>
<feature type="transmembrane region" description="Helical" evidence="13">
    <location>
        <begin position="191"/>
        <end position="213"/>
    </location>
</feature>
<dbReference type="GO" id="GO:0042910">
    <property type="term" value="F:xenobiotic transmembrane transporter activity"/>
    <property type="evidence" value="ECO:0007669"/>
    <property type="project" value="InterPro"/>
</dbReference>
<dbReference type="Pfam" id="PF01554">
    <property type="entry name" value="MatE"/>
    <property type="match status" value="2"/>
</dbReference>
<comment type="similarity">
    <text evidence="3">Belongs to the multi antimicrobial extrusion (MATE) (TC 2.A.66.1) family.</text>
</comment>
<evidence type="ECO:0000256" key="10">
    <source>
        <dbReference type="ARBA" id="ARBA00023065"/>
    </source>
</evidence>
<reference evidence="14" key="1">
    <citation type="journal article" date="2021" name="Gut Microbes">
        <title>A synthetic consortium of 100 gut commensals modulates the composition and function in a colon model of the microbiome of elderly subjects.</title>
        <authorList>
            <person name="Perez M."/>
            <person name="Ntemiri A."/>
            <person name="Tan H."/>
            <person name="Harris H.M.B."/>
            <person name="Roager H.M."/>
            <person name="Ribiere C."/>
            <person name="O'Toole P.W."/>
        </authorList>
    </citation>
    <scope>NUCLEOTIDE SEQUENCE</scope>
    <source>
        <strain evidence="14">MCC335</strain>
    </source>
</reference>
<gene>
    <name evidence="14" type="ORF">GPL26_03525</name>
</gene>
<keyword evidence="7" id="KW-1003">Cell membrane</keyword>
<dbReference type="PANTHER" id="PTHR43298:SF2">
    <property type="entry name" value="FMN_FAD EXPORTER YEEO-RELATED"/>
    <property type="match status" value="1"/>
</dbReference>
<keyword evidence="6" id="KW-0050">Antiport</keyword>
<keyword evidence="5" id="KW-0813">Transport</keyword>
<evidence type="ECO:0000256" key="5">
    <source>
        <dbReference type="ARBA" id="ARBA00022448"/>
    </source>
</evidence>
<evidence type="ECO:0000256" key="6">
    <source>
        <dbReference type="ARBA" id="ARBA00022449"/>
    </source>
</evidence>